<dbReference type="OrthoDB" id="424969at2759"/>
<evidence type="ECO:0008006" key="3">
    <source>
        <dbReference type="Google" id="ProtNLM"/>
    </source>
</evidence>
<dbReference type="AlphaFoldDB" id="A0A1E7F8J5"/>
<sequence>MTATTTTTAAETPDNNKKQIEVVIEKSKKVDTNNNAFAAITAAADNNEDDDVEDIASLSVGGIFRGVAAAARTKAVLAKTAVRTIGGTRSLAFASEGAVAGAKIMPSWMFYGAWSISGLAIAADITTRTWDAPPDKEKETALYWTVFHIPASLVVPAVIIHKIVHTVEHALENPPKKSTSTSFSFSSLVKHIPIRYQPFIPVGAAMLSIIPVVPAVDYTAEIIMEPTLGNYLGLEFHHHHHHHQDAHDEEDNDKKKEL</sequence>
<proteinExistence type="predicted"/>
<dbReference type="InParanoid" id="A0A1E7F8J5"/>
<protein>
    <recommendedName>
        <fullName evidence="3">Mitochondrial fission process protein 1</fullName>
    </recommendedName>
</protein>
<evidence type="ECO:0000313" key="1">
    <source>
        <dbReference type="EMBL" id="OEU14500.1"/>
    </source>
</evidence>
<keyword evidence="2" id="KW-1185">Reference proteome</keyword>
<reference evidence="1 2" key="1">
    <citation type="submission" date="2016-09" db="EMBL/GenBank/DDBJ databases">
        <title>Extensive genetic diversity and differential bi-allelic expression allows diatom success in the polar Southern Ocean.</title>
        <authorList>
            <consortium name="DOE Joint Genome Institute"/>
            <person name="Mock T."/>
            <person name="Otillar R.P."/>
            <person name="Strauss J."/>
            <person name="Dupont C."/>
            <person name="Frickenhaus S."/>
            <person name="Maumus F."/>
            <person name="Mcmullan M."/>
            <person name="Sanges R."/>
            <person name="Schmutz J."/>
            <person name="Toseland A."/>
            <person name="Valas R."/>
            <person name="Veluchamy A."/>
            <person name="Ward B.J."/>
            <person name="Allen A."/>
            <person name="Barry K."/>
            <person name="Falciatore A."/>
            <person name="Ferrante M."/>
            <person name="Fortunato A.E."/>
            <person name="Gloeckner G."/>
            <person name="Gruber A."/>
            <person name="Hipkin R."/>
            <person name="Janech M."/>
            <person name="Kroth P."/>
            <person name="Leese F."/>
            <person name="Lindquist E."/>
            <person name="Lyon B.R."/>
            <person name="Martin J."/>
            <person name="Mayer C."/>
            <person name="Parker M."/>
            <person name="Quesneville H."/>
            <person name="Raymond J."/>
            <person name="Uhlig C."/>
            <person name="Valentin K.U."/>
            <person name="Worden A.Z."/>
            <person name="Armbrust E.V."/>
            <person name="Bowler C."/>
            <person name="Green B."/>
            <person name="Moulton V."/>
            <person name="Van Oosterhout C."/>
            <person name="Grigoriev I."/>
        </authorList>
    </citation>
    <scope>NUCLEOTIDE SEQUENCE [LARGE SCALE GENOMIC DNA]</scope>
    <source>
        <strain evidence="1 2">CCMP1102</strain>
    </source>
</reference>
<dbReference type="EMBL" id="KV784360">
    <property type="protein sequence ID" value="OEU14500.1"/>
    <property type="molecule type" value="Genomic_DNA"/>
</dbReference>
<accession>A0A1E7F8J5</accession>
<name>A0A1E7F8J5_9STRA</name>
<dbReference type="Proteomes" id="UP000095751">
    <property type="component" value="Unassembled WGS sequence"/>
</dbReference>
<evidence type="ECO:0000313" key="2">
    <source>
        <dbReference type="Proteomes" id="UP000095751"/>
    </source>
</evidence>
<gene>
    <name evidence="1" type="ORF">FRACYDRAFT_241045</name>
</gene>
<organism evidence="1 2">
    <name type="scientific">Fragilariopsis cylindrus CCMP1102</name>
    <dbReference type="NCBI Taxonomy" id="635003"/>
    <lineage>
        <taxon>Eukaryota</taxon>
        <taxon>Sar</taxon>
        <taxon>Stramenopiles</taxon>
        <taxon>Ochrophyta</taxon>
        <taxon>Bacillariophyta</taxon>
        <taxon>Bacillariophyceae</taxon>
        <taxon>Bacillariophycidae</taxon>
        <taxon>Bacillariales</taxon>
        <taxon>Bacillariaceae</taxon>
        <taxon>Fragilariopsis</taxon>
    </lineage>
</organism>
<dbReference type="KEGG" id="fcy:FRACYDRAFT_241045"/>